<feature type="non-terminal residue" evidence="2">
    <location>
        <position position="59"/>
    </location>
</feature>
<dbReference type="Gene3D" id="1.10.8.710">
    <property type="match status" value="1"/>
</dbReference>
<dbReference type="Pfam" id="PF12774">
    <property type="entry name" value="AAA_6"/>
    <property type="match status" value="1"/>
</dbReference>
<accession>A0A0V1KIH2</accession>
<evidence type="ECO:0000313" key="2">
    <source>
        <dbReference type="EMBL" id="KRZ47028.1"/>
    </source>
</evidence>
<name>A0A0V1KIH2_9BILA</name>
<organism evidence="2 3">
    <name type="scientific">Trichinella nativa</name>
    <dbReference type="NCBI Taxonomy" id="6335"/>
    <lineage>
        <taxon>Eukaryota</taxon>
        <taxon>Metazoa</taxon>
        <taxon>Ecdysozoa</taxon>
        <taxon>Nematoda</taxon>
        <taxon>Enoplea</taxon>
        <taxon>Dorylaimia</taxon>
        <taxon>Trichinellida</taxon>
        <taxon>Trichinellidae</taxon>
        <taxon>Trichinella</taxon>
    </lineage>
</organism>
<keyword evidence="3" id="KW-1185">Reference proteome</keyword>
<dbReference type="OrthoDB" id="5855390at2759"/>
<dbReference type="InterPro" id="IPR035699">
    <property type="entry name" value="AAA_6"/>
</dbReference>
<dbReference type="GO" id="GO:0005524">
    <property type="term" value="F:ATP binding"/>
    <property type="evidence" value="ECO:0007669"/>
    <property type="project" value="InterPro"/>
</dbReference>
<reference evidence="2 3" key="1">
    <citation type="submission" date="2015-05" db="EMBL/GenBank/DDBJ databases">
        <title>Evolution of Trichinella species and genotypes.</title>
        <authorList>
            <person name="Korhonen P.K."/>
            <person name="Edoardo P."/>
            <person name="Giuseppe L.R."/>
            <person name="Gasser R.B."/>
        </authorList>
    </citation>
    <scope>NUCLEOTIDE SEQUENCE [LARGE SCALE GENOMIC DNA]</scope>
    <source>
        <strain evidence="2">ISS10</strain>
    </source>
</reference>
<dbReference type="STRING" id="6335.A0A0V1KIH2"/>
<dbReference type="InterPro" id="IPR043157">
    <property type="entry name" value="Dynein_AAA1S"/>
</dbReference>
<protein>
    <submittedName>
        <fullName evidence="2">Dynein heavy chain, cytoplasmic</fullName>
    </submittedName>
</protein>
<feature type="domain" description="Dynein heavy chain hydrolytic ATP-binding dynein motor region" evidence="1">
    <location>
        <begin position="1"/>
        <end position="55"/>
    </location>
</feature>
<proteinExistence type="predicted"/>
<evidence type="ECO:0000313" key="3">
    <source>
        <dbReference type="Proteomes" id="UP000054721"/>
    </source>
</evidence>
<feature type="non-terminal residue" evidence="2">
    <location>
        <position position="1"/>
    </location>
</feature>
<sequence length="59" mass="6895">LIQSVCETLVPKLVAEDIPLMFSLLSDVFPGIPHTKAEMKRLREEIRKVCRERYLCYSE</sequence>
<comment type="caution">
    <text evidence="2">The sequence shown here is derived from an EMBL/GenBank/DDBJ whole genome shotgun (WGS) entry which is preliminary data.</text>
</comment>
<dbReference type="EMBL" id="JYDW01001555">
    <property type="protein sequence ID" value="KRZ47028.1"/>
    <property type="molecule type" value="Genomic_DNA"/>
</dbReference>
<gene>
    <name evidence="2" type="primary">Dhc64C</name>
    <name evidence="2" type="ORF">T02_12823</name>
</gene>
<evidence type="ECO:0000259" key="1">
    <source>
        <dbReference type="Pfam" id="PF12774"/>
    </source>
</evidence>
<dbReference type="AlphaFoldDB" id="A0A0V1KIH2"/>
<dbReference type="Proteomes" id="UP000054721">
    <property type="component" value="Unassembled WGS sequence"/>
</dbReference>